<evidence type="ECO:0000256" key="4">
    <source>
        <dbReference type="ARBA" id="ARBA00022475"/>
    </source>
</evidence>
<name>A0A7W9YPQ8_9BACL</name>
<gene>
    <name evidence="13" type="ORF">HNQ82_000221</name>
</gene>
<evidence type="ECO:0000256" key="7">
    <source>
        <dbReference type="ARBA" id="ARBA00022723"/>
    </source>
</evidence>
<evidence type="ECO:0000256" key="6">
    <source>
        <dbReference type="ARBA" id="ARBA00022692"/>
    </source>
</evidence>
<keyword evidence="9" id="KW-1133">Transmembrane helix</keyword>
<evidence type="ECO:0000256" key="3">
    <source>
        <dbReference type="ARBA" id="ARBA00022448"/>
    </source>
</evidence>
<dbReference type="InterPro" id="IPR036280">
    <property type="entry name" value="Multihaem_cyt_sf"/>
</dbReference>
<keyword evidence="10" id="KW-0408">Iron</keyword>
<dbReference type="PANTHER" id="PTHR30333:SF1">
    <property type="entry name" value="CYTOCHROME C-TYPE PROTEIN NAPC"/>
    <property type="match status" value="1"/>
</dbReference>
<evidence type="ECO:0000256" key="10">
    <source>
        <dbReference type="ARBA" id="ARBA00023004"/>
    </source>
</evidence>
<sequence>MWKKLFSLDKKVLVVVFLFVGIVGTVATAETLSYTDSPEFCSNCHIMNEAHDSFAASTHANVACNDCHLPHDSAVNKLVFKAKAGMTHVYFNTLGSEKIPKVLHATTASKDVINKNCISCHEATIQNVSHDAKENCFDCHRDVPHGKATFKTKEFYEPLPSRTLLNRKGGF</sequence>
<proteinExistence type="inferred from homology"/>
<keyword evidence="8" id="KW-0249">Electron transport</keyword>
<dbReference type="InterPro" id="IPR005126">
    <property type="entry name" value="NapC/NirT_cyt_c_N"/>
</dbReference>
<dbReference type="EMBL" id="JACHES010000001">
    <property type="protein sequence ID" value="MBB6175411.1"/>
    <property type="molecule type" value="Genomic_DNA"/>
</dbReference>
<evidence type="ECO:0000313" key="13">
    <source>
        <dbReference type="EMBL" id="MBB6175411.1"/>
    </source>
</evidence>
<dbReference type="Pfam" id="PF03264">
    <property type="entry name" value="Cytochrom_NNT"/>
    <property type="match status" value="1"/>
</dbReference>
<dbReference type="PANTHER" id="PTHR30333">
    <property type="entry name" value="CYTOCHROME C-TYPE PROTEIN"/>
    <property type="match status" value="1"/>
</dbReference>
<comment type="caution">
    <text evidence="13">The sequence shown here is derived from an EMBL/GenBank/DDBJ whole genome shotgun (WGS) entry which is preliminary data.</text>
</comment>
<keyword evidence="5" id="KW-0349">Heme</keyword>
<dbReference type="RefSeq" id="WP_183246434.1">
    <property type="nucleotide sequence ID" value="NZ_JACHES010000001.1"/>
</dbReference>
<feature type="domain" description="NapC/NirT cytochrome c N-terminal" evidence="12">
    <location>
        <begin position="12"/>
        <end position="146"/>
    </location>
</feature>
<evidence type="ECO:0000256" key="9">
    <source>
        <dbReference type="ARBA" id="ARBA00022989"/>
    </source>
</evidence>
<dbReference type="GO" id="GO:0009055">
    <property type="term" value="F:electron transfer activity"/>
    <property type="evidence" value="ECO:0007669"/>
    <property type="project" value="TreeGrafter"/>
</dbReference>
<organism evidence="13 14">
    <name type="scientific">Anoxybacillus tengchongensis</name>
    <dbReference type="NCBI Taxonomy" id="576944"/>
    <lineage>
        <taxon>Bacteria</taxon>
        <taxon>Bacillati</taxon>
        <taxon>Bacillota</taxon>
        <taxon>Bacilli</taxon>
        <taxon>Bacillales</taxon>
        <taxon>Anoxybacillaceae</taxon>
        <taxon>Anoxybacillus</taxon>
    </lineage>
</organism>
<keyword evidence="11" id="KW-0472">Membrane</keyword>
<keyword evidence="6" id="KW-0812">Transmembrane</keyword>
<dbReference type="AlphaFoldDB" id="A0A7W9YPQ8"/>
<evidence type="ECO:0000256" key="1">
    <source>
        <dbReference type="ARBA" id="ARBA00004236"/>
    </source>
</evidence>
<evidence type="ECO:0000256" key="5">
    <source>
        <dbReference type="ARBA" id="ARBA00022617"/>
    </source>
</evidence>
<evidence type="ECO:0000259" key="12">
    <source>
        <dbReference type="Pfam" id="PF03264"/>
    </source>
</evidence>
<protein>
    <submittedName>
        <fullName evidence="13">Cytochrome c nitrite reductase small subunit</fullName>
    </submittedName>
</protein>
<comment type="similarity">
    <text evidence="2">Belongs to the NapC/NirT/NrfH family.</text>
</comment>
<dbReference type="GO" id="GO:0046872">
    <property type="term" value="F:metal ion binding"/>
    <property type="evidence" value="ECO:0007669"/>
    <property type="project" value="UniProtKB-KW"/>
</dbReference>
<keyword evidence="7" id="KW-0479">Metal-binding</keyword>
<dbReference type="InterPro" id="IPR038266">
    <property type="entry name" value="NapC/NirT_cytc_sf"/>
</dbReference>
<reference evidence="13 14" key="1">
    <citation type="submission" date="2020-08" db="EMBL/GenBank/DDBJ databases">
        <title>Genomic Encyclopedia of Type Strains, Phase IV (KMG-IV): sequencing the most valuable type-strain genomes for metagenomic binning, comparative biology and taxonomic classification.</title>
        <authorList>
            <person name="Goeker M."/>
        </authorList>
    </citation>
    <scope>NUCLEOTIDE SEQUENCE [LARGE SCALE GENOMIC DNA]</scope>
    <source>
        <strain evidence="13 14">DSM 23211</strain>
    </source>
</reference>
<dbReference type="Proteomes" id="UP000523528">
    <property type="component" value="Unassembled WGS sequence"/>
</dbReference>
<evidence type="ECO:0000313" key="14">
    <source>
        <dbReference type="Proteomes" id="UP000523528"/>
    </source>
</evidence>
<keyword evidence="4" id="KW-1003">Cell membrane</keyword>
<dbReference type="SUPFAM" id="SSF48695">
    <property type="entry name" value="Multiheme cytochromes"/>
    <property type="match status" value="1"/>
</dbReference>
<accession>A0A7W9YPQ8</accession>
<dbReference type="Gene3D" id="1.10.3820.10">
    <property type="entry name" value="Di-heme elbow motif domain"/>
    <property type="match status" value="1"/>
</dbReference>
<dbReference type="GO" id="GO:0009061">
    <property type="term" value="P:anaerobic respiration"/>
    <property type="evidence" value="ECO:0007669"/>
    <property type="project" value="TreeGrafter"/>
</dbReference>
<comment type="subcellular location">
    <subcellularLocation>
        <location evidence="1">Cell membrane</location>
    </subcellularLocation>
</comment>
<evidence type="ECO:0000256" key="8">
    <source>
        <dbReference type="ARBA" id="ARBA00022982"/>
    </source>
</evidence>
<dbReference type="GO" id="GO:0005886">
    <property type="term" value="C:plasma membrane"/>
    <property type="evidence" value="ECO:0007669"/>
    <property type="project" value="UniProtKB-SubCell"/>
</dbReference>
<keyword evidence="14" id="KW-1185">Reference proteome</keyword>
<evidence type="ECO:0000256" key="2">
    <source>
        <dbReference type="ARBA" id="ARBA00007395"/>
    </source>
</evidence>
<keyword evidence="3" id="KW-0813">Transport</keyword>
<evidence type="ECO:0000256" key="11">
    <source>
        <dbReference type="ARBA" id="ARBA00023136"/>
    </source>
</evidence>
<dbReference type="InterPro" id="IPR051174">
    <property type="entry name" value="Cytochrome_c-type_ET"/>
</dbReference>